<dbReference type="PANTHER" id="PTHR24282">
    <property type="entry name" value="CYTOCHROME P450 FAMILY MEMBER"/>
    <property type="match status" value="1"/>
</dbReference>
<dbReference type="GO" id="GO:0004497">
    <property type="term" value="F:monooxygenase activity"/>
    <property type="evidence" value="ECO:0007669"/>
    <property type="project" value="UniProtKB-KW"/>
</dbReference>
<evidence type="ECO:0000256" key="8">
    <source>
        <dbReference type="ARBA" id="ARBA00023136"/>
    </source>
</evidence>
<proteinExistence type="inferred from homology"/>
<evidence type="ECO:0000256" key="1">
    <source>
        <dbReference type="ARBA" id="ARBA00004370"/>
    </source>
</evidence>
<evidence type="ECO:0000256" key="4">
    <source>
        <dbReference type="ARBA" id="ARBA00022723"/>
    </source>
</evidence>
<evidence type="ECO:0000256" key="5">
    <source>
        <dbReference type="ARBA" id="ARBA00022989"/>
    </source>
</evidence>
<feature type="binding site" description="axial binding residue" evidence="9">
    <location>
        <position position="441"/>
    </location>
    <ligand>
        <name>heme</name>
        <dbReference type="ChEBI" id="CHEBI:30413"/>
    </ligand>
    <ligandPart>
        <name>Fe</name>
        <dbReference type="ChEBI" id="CHEBI:18248"/>
    </ligandPart>
</feature>
<evidence type="ECO:0000256" key="3">
    <source>
        <dbReference type="ARBA" id="ARBA00022692"/>
    </source>
</evidence>
<protein>
    <recommendedName>
        <fullName evidence="14">Cytochrome P450</fullName>
    </recommendedName>
</protein>
<comment type="cofactor">
    <cofactor evidence="9">
        <name>heme</name>
        <dbReference type="ChEBI" id="CHEBI:30413"/>
    </cofactor>
</comment>
<dbReference type="GO" id="GO:0016020">
    <property type="term" value="C:membrane"/>
    <property type="evidence" value="ECO:0007669"/>
    <property type="project" value="UniProtKB-SubCell"/>
</dbReference>
<dbReference type="GO" id="GO:0016705">
    <property type="term" value="F:oxidoreductase activity, acting on paired donors, with incorporation or reduction of molecular oxygen"/>
    <property type="evidence" value="ECO:0007669"/>
    <property type="project" value="InterPro"/>
</dbReference>
<keyword evidence="5" id="KW-1133">Transmembrane helix</keyword>
<keyword evidence="7 9" id="KW-0408">Iron</keyword>
<dbReference type="InterPro" id="IPR050665">
    <property type="entry name" value="Cytochrome_P450_Monooxygen"/>
</dbReference>
<keyword evidence="13" id="KW-1185">Reference proteome</keyword>
<dbReference type="PROSITE" id="PS00086">
    <property type="entry name" value="CYTOCHROME_P450"/>
    <property type="match status" value="1"/>
</dbReference>
<evidence type="ECO:0000256" key="7">
    <source>
        <dbReference type="ARBA" id="ARBA00023004"/>
    </source>
</evidence>
<keyword evidence="11" id="KW-0732">Signal</keyword>
<dbReference type="AlphaFoldDB" id="A0AA39GI27"/>
<dbReference type="InterPro" id="IPR001128">
    <property type="entry name" value="Cyt_P450"/>
</dbReference>
<dbReference type="Gene3D" id="1.10.630.10">
    <property type="entry name" value="Cytochrome P450"/>
    <property type="match status" value="1"/>
</dbReference>
<accession>A0AA39GI27</accession>
<dbReference type="Pfam" id="PF00067">
    <property type="entry name" value="p450"/>
    <property type="match status" value="1"/>
</dbReference>
<keyword evidence="2 9" id="KW-0349">Heme</keyword>
<feature type="chain" id="PRO_5041307327" description="Cytochrome P450" evidence="11">
    <location>
        <begin position="23"/>
        <end position="497"/>
    </location>
</feature>
<evidence type="ECO:0000256" key="9">
    <source>
        <dbReference type="PIRSR" id="PIRSR602401-1"/>
    </source>
</evidence>
<evidence type="ECO:0000256" key="10">
    <source>
        <dbReference type="RuleBase" id="RU000461"/>
    </source>
</evidence>
<evidence type="ECO:0000313" key="12">
    <source>
        <dbReference type="EMBL" id="KAK0387750.1"/>
    </source>
</evidence>
<dbReference type="PANTHER" id="PTHR24282:SF211">
    <property type="entry name" value="CYTOCHROME P450-RELATED"/>
    <property type="match status" value="1"/>
</dbReference>
<dbReference type="Proteomes" id="UP001175261">
    <property type="component" value="Unassembled WGS sequence"/>
</dbReference>
<comment type="caution">
    <text evidence="12">The sequence shown here is derived from an EMBL/GenBank/DDBJ whole genome shotgun (WGS) entry which is preliminary data.</text>
</comment>
<dbReference type="GO" id="GO:0005506">
    <property type="term" value="F:iron ion binding"/>
    <property type="evidence" value="ECO:0007669"/>
    <property type="project" value="InterPro"/>
</dbReference>
<dbReference type="InterPro" id="IPR002401">
    <property type="entry name" value="Cyt_P450_E_grp-I"/>
</dbReference>
<reference evidence="12" key="1">
    <citation type="submission" date="2022-10" db="EMBL/GenBank/DDBJ databases">
        <title>Determination and structural analysis of whole genome sequence of Sarocladium strictum F4-1.</title>
        <authorList>
            <person name="Hu L."/>
            <person name="Jiang Y."/>
        </authorList>
    </citation>
    <scope>NUCLEOTIDE SEQUENCE</scope>
    <source>
        <strain evidence="12">F4-1</strain>
    </source>
</reference>
<keyword evidence="8" id="KW-0472">Membrane</keyword>
<evidence type="ECO:0000256" key="6">
    <source>
        <dbReference type="ARBA" id="ARBA00023002"/>
    </source>
</evidence>
<dbReference type="SUPFAM" id="SSF48264">
    <property type="entry name" value="Cytochrome P450"/>
    <property type="match status" value="1"/>
</dbReference>
<feature type="signal peptide" evidence="11">
    <location>
        <begin position="1"/>
        <end position="22"/>
    </location>
</feature>
<dbReference type="EMBL" id="JAPDFR010000003">
    <property type="protein sequence ID" value="KAK0387750.1"/>
    <property type="molecule type" value="Genomic_DNA"/>
</dbReference>
<evidence type="ECO:0000313" key="13">
    <source>
        <dbReference type="Proteomes" id="UP001175261"/>
    </source>
</evidence>
<organism evidence="12 13">
    <name type="scientific">Sarocladium strictum</name>
    <name type="common">Black bundle disease fungus</name>
    <name type="synonym">Acremonium strictum</name>
    <dbReference type="NCBI Taxonomy" id="5046"/>
    <lineage>
        <taxon>Eukaryota</taxon>
        <taxon>Fungi</taxon>
        <taxon>Dikarya</taxon>
        <taxon>Ascomycota</taxon>
        <taxon>Pezizomycotina</taxon>
        <taxon>Sordariomycetes</taxon>
        <taxon>Hypocreomycetidae</taxon>
        <taxon>Hypocreales</taxon>
        <taxon>Sarocladiaceae</taxon>
        <taxon>Sarocladium</taxon>
    </lineage>
</organism>
<evidence type="ECO:0000256" key="2">
    <source>
        <dbReference type="ARBA" id="ARBA00022617"/>
    </source>
</evidence>
<keyword evidence="4 9" id="KW-0479">Metal-binding</keyword>
<sequence length="497" mass="56657">MGFTASSLWLLCCIIGISFVNRKREIIVHLILSRLIYPVKDSQGLHIPGPRWKWTDGQCLDKFLRGHQLSRAGRRYGNIYRIWSGLTPEIVISQPDHVKQFHRDSSLHEKSTSSNGGWLFHQQLGDCLGLINGEPWKKLRAIFHPHLTHRSVARALPQLVSSATNHLSQLTALQGPGGNVYIDACNSASFPFFATAEFIYGPLSIKEKEQLWDLGQRSLQLMGKVLSGGVYRFKMYEWLQPSTHRVCKEFERDWTAFNKGLYVSRKAMSDSAIHLDRPPFLNIWESFNESGLPQRMLIHTISEVLFANLDVSTHVLTWLVIYISQDQDVQHQLRQEINSASNIEEYITNKSTLLHLCFVESARLRPFTAFSIPESSPRPLNFGGFDIPANSSVVVDTVAINHNPEFWGPDSHEFKPLRLRNMSPSDLRYNLFAFGFGTRKCLGQYLGEAMTKVYLVTVLQKYALELFQSDKEKGFEEASNGHTWVPLSDVRVSLVHK</sequence>
<dbReference type="CDD" id="cd20615">
    <property type="entry name" value="CYP_GliC-like"/>
    <property type="match status" value="1"/>
</dbReference>
<keyword evidence="6 10" id="KW-0560">Oxidoreductase</keyword>
<evidence type="ECO:0008006" key="14">
    <source>
        <dbReference type="Google" id="ProtNLM"/>
    </source>
</evidence>
<dbReference type="InterPro" id="IPR017972">
    <property type="entry name" value="Cyt_P450_CS"/>
</dbReference>
<comment type="subcellular location">
    <subcellularLocation>
        <location evidence="1">Membrane</location>
    </subcellularLocation>
</comment>
<dbReference type="GO" id="GO:0020037">
    <property type="term" value="F:heme binding"/>
    <property type="evidence" value="ECO:0007669"/>
    <property type="project" value="InterPro"/>
</dbReference>
<name>A0AA39GI27_SARSR</name>
<evidence type="ECO:0000256" key="11">
    <source>
        <dbReference type="SAM" id="SignalP"/>
    </source>
</evidence>
<keyword evidence="10" id="KW-0503">Monooxygenase</keyword>
<keyword evidence="3" id="KW-0812">Transmembrane</keyword>
<dbReference type="PRINTS" id="PR00463">
    <property type="entry name" value="EP450I"/>
</dbReference>
<gene>
    <name evidence="12" type="ORF">NLU13_3995</name>
</gene>
<comment type="similarity">
    <text evidence="10">Belongs to the cytochrome P450 family.</text>
</comment>
<dbReference type="InterPro" id="IPR036396">
    <property type="entry name" value="Cyt_P450_sf"/>
</dbReference>